<dbReference type="AlphaFoldDB" id="A0A2I1KT77"/>
<reference evidence="2 3" key="1">
    <citation type="submission" date="2017-12" db="EMBL/GenBank/DDBJ databases">
        <title>Phylogenetic diversity of female urinary microbiome.</title>
        <authorList>
            <person name="Thomas-White K."/>
            <person name="Wolfe A.J."/>
        </authorList>
    </citation>
    <scope>NUCLEOTIDE SEQUENCE [LARGE SCALE GENOMIC DNA]</scope>
    <source>
        <strain evidence="2 3">UMB0319</strain>
    </source>
</reference>
<protein>
    <submittedName>
        <fullName evidence="2">Type I-E CRISPR-associated protein Cse1/CasA</fullName>
    </submittedName>
</protein>
<sequence>MTPSFNLLDEPWIRVTWLSGESEEVSLLTLFRDATQIEGIHGEIASQNIAILRLLLAICHRTMDGPEDLEVWREYWSSPGSLGQDASTYLERFRSRFDLRDPEQPFFQVAGIHTASGKSSGLESLIADIPNGHPFFTTRMGEGLSQMTWAEAARWLIHVHAFDPSGIRSGAVGDPQVRNGKGYPIGPGWTGQIGTITLAGDNLEQTLLLNTVVCNCVEGLQEVDLSRDLPPWERPADGPGGSASKQPTGPVSCYTWQTRRVLLHGKEEVTSLFLGNGDKATPQNRQHVEPLTAWRYSEPQSQKAKATVYMPRKLPTDRAMWRGLPTVVPHLSPMVSTKAGGQVSRFLPPAVITFYQRLMYQRVIPPRKLLPIHAVGMEYGAQEAVITELVEDTLHVPSALLGRDNTRLLTLVSDAIEVTEQAAGTLRNLAANLDRAAGGSPDTSSAARQRAGAQFYQAIDERFPRWLADIADADPESVAEQWREVLRSEAHRQAEHLAQNAPSTAFTGRGDGTSRMDVGRALFFFRRKLAEVLPRPGSQIPAAHDDERADQ</sequence>
<organism evidence="2 3">
    <name type="scientific">Actinomyces urogenitalis</name>
    <dbReference type="NCBI Taxonomy" id="103621"/>
    <lineage>
        <taxon>Bacteria</taxon>
        <taxon>Bacillati</taxon>
        <taxon>Actinomycetota</taxon>
        <taxon>Actinomycetes</taxon>
        <taxon>Actinomycetales</taxon>
        <taxon>Actinomycetaceae</taxon>
        <taxon>Actinomyces</taxon>
    </lineage>
</organism>
<evidence type="ECO:0000313" key="3">
    <source>
        <dbReference type="Proteomes" id="UP000234778"/>
    </source>
</evidence>
<dbReference type="EMBL" id="PKHA01000004">
    <property type="protein sequence ID" value="PKY98821.1"/>
    <property type="molecule type" value="Genomic_DNA"/>
</dbReference>
<name>A0A2I1KT77_9ACTO</name>
<dbReference type="InterPro" id="IPR013381">
    <property type="entry name" value="CRISPR-assoc_prot_Cse1"/>
</dbReference>
<proteinExistence type="predicted"/>
<dbReference type="Proteomes" id="UP000234778">
    <property type="component" value="Unassembled WGS sequence"/>
</dbReference>
<dbReference type="RefSeq" id="WP_006548547.1">
    <property type="nucleotide sequence ID" value="NZ_CP136961.1"/>
</dbReference>
<evidence type="ECO:0000313" key="2">
    <source>
        <dbReference type="EMBL" id="PKY98821.1"/>
    </source>
</evidence>
<dbReference type="CDD" id="cd09729">
    <property type="entry name" value="Cse1_I-E"/>
    <property type="match status" value="1"/>
</dbReference>
<gene>
    <name evidence="2" type="primary">casA</name>
    <name evidence="2" type="ORF">CYJ26_05335</name>
</gene>
<dbReference type="Gene3D" id="1.10.132.100">
    <property type="match status" value="1"/>
</dbReference>
<evidence type="ECO:0000256" key="1">
    <source>
        <dbReference type="SAM" id="MobiDB-lite"/>
    </source>
</evidence>
<dbReference type="Pfam" id="PF09481">
    <property type="entry name" value="CRISPR_Cse1"/>
    <property type="match status" value="1"/>
</dbReference>
<accession>A0A2I1KT77</accession>
<comment type="caution">
    <text evidence="2">The sequence shown here is derived from an EMBL/GenBank/DDBJ whole genome shotgun (WGS) entry which is preliminary data.</text>
</comment>
<dbReference type="NCBIfam" id="TIGR02547">
    <property type="entry name" value="casA_cse1"/>
    <property type="match status" value="1"/>
</dbReference>
<feature type="region of interest" description="Disordered" evidence="1">
    <location>
        <begin position="228"/>
        <end position="250"/>
    </location>
</feature>
<dbReference type="GeneID" id="81708356"/>